<evidence type="ECO:0000313" key="1">
    <source>
        <dbReference type="EMBL" id="KAF6796465.1"/>
    </source>
</evidence>
<organism evidence="1 2">
    <name type="scientific">Colletotrichum sojae</name>
    <dbReference type="NCBI Taxonomy" id="2175907"/>
    <lineage>
        <taxon>Eukaryota</taxon>
        <taxon>Fungi</taxon>
        <taxon>Dikarya</taxon>
        <taxon>Ascomycota</taxon>
        <taxon>Pezizomycotina</taxon>
        <taxon>Sordariomycetes</taxon>
        <taxon>Hypocreomycetidae</taxon>
        <taxon>Glomerellales</taxon>
        <taxon>Glomerellaceae</taxon>
        <taxon>Colletotrichum</taxon>
        <taxon>Colletotrichum orchidearum species complex</taxon>
    </lineage>
</organism>
<dbReference type="Gene3D" id="3.80.10.10">
    <property type="entry name" value="Ribonuclease Inhibitor"/>
    <property type="match status" value="1"/>
</dbReference>
<dbReference type="Proteomes" id="UP000652219">
    <property type="component" value="Unassembled WGS sequence"/>
</dbReference>
<dbReference type="AlphaFoldDB" id="A0A8H6MKN3"/>
<comment type="caution">
    <text evidence="1">The sequence shown here is derived from an EMBL/GenBank/DDBJ whole genome shotgun (WGS) entry which is preliminary data.</text>
</comment>
<protein>
    <recommendedName>
        <fullName evidence="3">F-box domain-containing protein</fullName>
    </recommendedName>
</protein>
<reference evidence="1 2" key="1">
    <citation type="journal article" date="2020" name="Phytopathology">
        <title>Genome Sequence Resources of Colletotrichum truncatum, C. plurivorum, C. musicola, and C. sojae: Four Species Pathogenic to Soybean (Glycine max).</title>
        <authorList>
            <person name="Rogerio F."/>
            <person name="Boufleur T.R."/>
            <person name="Ciampi-Guillardi M."/>
            <person name="Sukno S.A."/>
            <person name="Thon M.R."/>
            <person name="Massola Junior N.S."/>
            <person name="Baroncelli R."/>
        </authorList>
    </citation>
    <scope>NUCLEOTIDE SEQUENCE [LARGE SCALE GENOMIC DNA]</scope>
    <source>
        <strain evidence="1 2">LFN0009</strain>
    </source>
</reference>
<dbReference type="EMBL" id="WIGN01000368">
    <property type="protein sequence ID" value="KAF6796465.1"/>
    <property type="molecule type" value="Genomic_DNA"/>
</dbReference>
<keyword evidence="2" id="KW-1185">Reference proteome</keyword>
<accession>A0A8H6MKN3</accession>
<gene>
    <name evidence="1" type="ORF">CSOJ01_13156</name>
</gene>
<dbReference type="InterPro" id="IPR032675">
    <property type="entry name" value="LRR_dom_sf"/>
</dbReference>
<name>A0A8H6MKN3_9PEZI</name>
<evidence type="ECO:0008006" key="3">
    <source>
        <dbReference type="Google" id="ProtNLM"/>
    </source>
</evidence>
<sequence length="439" mass="48502">MISLLDLPITVVEDILESLCHHCRPPPTECRPDCDCPESRRAAIVSRAALASLCRTSKTLQSMATPLLYHQPTCFDQNKEVIPLAQSLLRRPDLAQHVRVLKHTDAWALYEPEPQEAVDFFQEVAAEEAADDDVPEEWLDKGRLLDLVASMCPNLEELSLQTYYDSAECGLFSPPGSLPCLRKLSQAHGDTELTCNMGLLEPLLDAAPNLATLRGVNVGGFGDGLRMKRLTKLELERSEVTERQLSAFLERLPRLEEFAYSAGGATVSDSEGMLPRGFQTALTPARAPRLRRLAIDLEMAFFGRDLTEETMLRSLKGLEKLEELKIDTRCLSVHENPGMSRAVRMPDGTFQRVPFVVPEPDPMVLVNLLPASIRSFRLRNRPGYGGPKMALFVPAIVRLGEVAAEMFPHLKAVAFPGLLPESAGEARSAFEAAGISFTL</sequence>
<evidence type="ECO:0000313" key="2">
    <source>
        <dbReference type="Proteomes" id="UP000652219"/>
    </source>
</evidence>
<proteinExistence type="predicted"/>